<dbReference type="InterPro" id="IPR000073">
    <property type="entry name" value="AB_hydrolase_1"/>
</dbReference>
<feature type="domain" description="AB hydrolase-1" evidence="1">
    <location>
        <begin position="7"/>
        <end position="274"/>
    </location>
</feature>
<proteinExistence type="predicted"/>
<comment type="caution">
    <text evidence="2">The sequence shown here is derived from an EMBL/GenBank/DDBJ whole genome shotgun (WGS) entry which is preliminary data.</text>
</comment>
<keyword evidence="3" id="KW-1185">Reference proteome</keyword>
<dbReference type="GO" id="GO:0016787">
    <property type="term" value="F:hydrolase activity"/>
    <property type="evidence" value="ECO:0007669"/>
    <property type="project" value="UniProtKB-KW"/>
</dbReference>
<reference evidence="3" key="1">
    <citation type="journal article" date="2019" name="Int. J. Syst. Evol. Microbiol.">
        <title>The Global Catalogue of Microorganisms (GCM) 10K type strain sequencing project: providing services to taxonomists for standard genome sequencing and annotation.</title>
        <authorList>
            <consortium name="The Broad Institute Genomics Platform"/>
            <consortium name="The Broad Institute Genome Sequencing Center for Infectious Disease"/>
            <person name="Wu L."/>
            <person name="Ma J."/>
        </authorList>
    </citation>
    <scope>NUCLEOTIDE SEQUENCE [LARGE SCALE GENOMIC DNA]</scope>
    <source>
        <strain evidence="3">IBRC-M 10908</strain>
    </source>
</reference>
<accession>A0ABV8U0C9</accession>
<dbReference type="PANTHER" id="PTHR37017">
    <property type="entry name" value="AB HYDROLASE-1 DOMAIN-CONTAINING PROTEIN-RELATED"/>
    <property type="match status" value="1"/>
</dbReference>
<gene>
    <name evidence="2" type="ORF">ACFPET_13745</name>
</gene>
<evidence type="ECO:0000313" key="2">
    <source>
        <dbReference type="EMBL" id="MFC4336265.1"/>
    </source>
</evidence>
<dbReference type="Pfam" id="PF12697">
    <property type="entry name" value="Abhydrolase_6"/>
    <property type="match status" value="1"/>
</dbReference>
<dbReference type="InterPro" id="IPR052897">
    <property type="entry name" value="Sec-Metab_Biosynth_Hydrolase"/>
</dbReference>
<dbReference type="RefSeq" id="WP_380621993.1">
    <property type="nucleotide sequence ID" value="NZ_JBHSDK010000018.1"/>
</dbReference>
<name>A0ABV8U0C9_9ACTN</name>
<dbReference type="SUPFAM" id="SSF53474">
    <property type="entry name" value="alpha/beta-Hydrolases"/>
    <property type="match status" value="1"/>
</dbReference>
<organism evidence="2 3">
    <name type="scientific">Salininema proteolyticum</name>
    <dbReference type="NCBI Taxonomy" id="1607685"/>
    <lineage>
        <taxon>Bacteria</taxon>
        <taxon>Bacillati</taxon>
        <taxon>Actinomycetota</taxon>
        <taxon>Actinomycetes</taxon>
        <taxon>Glycomycetales</taxon>
        <taxon>Glycomycetaceae</taxon>
        <taxon>Salininema</taxon>
    </lineage>
</organism>
<dbReference type="Proteomes" id="UP001595823">
    <property type="component" value="Unassembled WGS sequence"/>
</dbReference>
<dbReference type="PANTHER" id="PTHR37017:SF11">
    <property type="entry name" value="ESTERASE_LIPASE_THIOESTERASE DOMAIN-CONTAINING PROTEIN"/>
    <property type="match status" value="1"/>
</dbReference>
<evidence type="ECO:0000259" key="1">
    <source>
        <dbReference type="Pfam" id="PF12697"/>
    </source>
</evidence>
<keyword evidence="2" id="KW-0378">Hydrolase</keyword>
<sequence>MQTTFAFVHGSSSNSFTWTALQREMTLRGRHSLAVDLPGHGFTGSYPASYQAPQDLEALATAPSPLADVSFDDGVEHLASVLRRAKERGPVVLVAHSRGGIPVTGVLNAHPELVDHVVYIAAWCCVSSTPPEYAAREENRDSLLADVGGLLAADPAAIGAIRMNWRTGDEKLLATLKEAMLAEGTDDEFRVFLNSLEPDESLDFGGERCRADRRALDAVPHSYVRLTGDRSIPPALQDLFVAEADALAPDNPFTVHDLESSHVGFLVRPEGAADVLCGIGDSLRPDGG</sequence>
<dbReference type="InterPro" id="IPR029058">
    <property type="entry name" value="AB_hydrolase_fold"/>
</dbReference>
<evidence type="ECO:0000313" key="3">
    <source>
        <dbReference type="Proteomes" id="UP001595823"/>
    </source>
</evidence>
<dbReference type="EMBL" id="JBHSDK010000018">
    <property type="protein sequence ID" value="MFC4336265.1"/>
    <property type="molecule type" value="Genomic_DNA"/>
</dbReference>
<protein>
    <submittedName>
        <fullName evidence="2">Alpha/beta hydrolase</fullName>
    </submittedName>
</protein>
<dbReference type="Gene3D" id="3.40.50.1820">
    <property type="entry name" value="alpha/beta hydrolase"/>
    <property type="match status" value="1"/>
</dbReference>